<evidence type="ECO:0000313" key="3">
    <source>
        <dbReference type="Proteomes" id="UP000789572"/>
    </source>
</evidence>
<evidence type="ECO:0000313" key="2">
    <source>
        <dbReference type="EMBL" id="CAG8554151.1"/>
    </source>
</evidence>
<evidence type="ECO:0000256" key="1">
    <source>
        <dbReference type="SAM" id="SignalP"/>
    </source>
</evidence>
<name>A0A9N9B3C2_9GLOM</name>
<dbReference type="Proteomes" id="UP000789572">
    <property type="component" value="Unassembled WGS sequence"/>
</dbReference>
<feature type="signal peptide" evidence="1">
    <location>
        <begin position="1"/>
        <end position="19"/>
    </location>
</feature>
<sequence length="134" mass="15066">MKFTHTIIFSLLLLAVCTAAKPRAKIVDYIPATEILPLPVSVETVDDKPNEYIVKTSLYANGYDHYGGVETKLLCESGVKVKHVIPKFKLNEIDAFRTDFKLSVPEDKKIVTCVRQVINEEGARNISFTFNPVH</sequence>
<keyword evidence="3" id="KW-1185">Reference proteome</keyword>
<comment type="caution">
    <text evidence="2">The sequence shown here is derived from an EMBL/GenBank/DDBJ whole genome shotgun (WGS) entry which is preliminary data.</text>
</comment>
<gene>
    <name evidence="2" type="ORF">POCULU_LOCUS5176</name>
</gene>
<reference evidence="2" key="1">
    <citation type="submission" date="2021-06" db="EMBL/GenBank/DDBJ databases">
        <authorList>
            <person name="Kallberg Y."/>
            <person name="Tangrot J."/>
            <person name="Rosling A."/>
        </authorList>
    </citation>
    <scope>NUCLEOTIDE SEQUENCE</scope>
    <source>
        <strain evidence="2">IA702</strain>
    </source>
</reference>
<dbReference type="AlphaFoldDB" id="A0A9N9B3C2"/>
<proteinExistence type="predicted"/>
<keyword evidence="1" id="KW-0732">Signal</keyword>
<dbReference type="OrthoDB" id="10388080at2759"/>
<protein>
    <submittedName>
        <fullName evidence="2">6452_t:CDS:1</fullName>
    </submittedName>
</protein>
<accession>A0A9N9B3C2</accession>
<feature type="chain" id="PRO_5040409714" evidence="1">
    <location>
        <begin position="20"/>
        <end position="134"/>
    </location>
</feature>
<organism evidence="2 3">
    <name type="scientific">Paraglomus occultum</name>
    <dbReference type="NCBI Taxonomy" id="144539"/>
    <lineage>
        <taxon>Eukaryota</taxon>
        <taxon>Fungi</taxon>
        <taxon>Fungi incertae sedis</taxon>
        <taxon>Mucoromycota</taxon>
        <taxon>Glomeromycotina</taxon>
        <taxon>Glomeromycetes</taxon>
        <taxon>Paraglomerales</taxon>
        <taxon>Paraglomeraceae</taxon>
        <taxon>Paraglomus</taxon>
    </lineage>
</organism>
<dbReference type="EMBL" id="CAJVPJ010000753">
    <property type="protein sequence ID" value="CAG8554151.1"/>
    <property type="molecule type" value="Genomic_DNA"/>
</dbReference>